<feature type="region of interest" description="Disordered" evidence="1">
    <location>
        <begin position="1"/>
        <end position="31"/>
    </location>
</feature>
<feature type="non-terminal residue" evidence="2">
    <location>
        <position position="78"/>
    </location>
</feature>
<feature type="non-terminal residue" evidence="2">
    <location>
        <position position="1"/>
    </location>
</feature>
<evidence type="ECO:0000313" key="2">
    <source>
        <dbReference type="EMBL" id="KOG91929.1"/>
    </source>
</evidence>
<sequence>CIRDSHSGQGGDHGSQAGDGKSTTCPVDVDSANCVDNTNPNSAGSQPVAQGKAKEELAETGAGQTTFLLTGAATMIAG</sequence>
<gene>
    <name evidence="2" type="ORF">ADK38_00475</name>
</gene>
<protein>
    <submittedName>
        <fullName evidence="2">Uncharacterized protein</fullName>
    </submittedName>
</protein>
<dbReference type="Proteomes" id="UP000037020">
    <property type="component" value="Unassembled WGS sequence"/>
</dbReference>
<keyword evidence="3" id="KW-1185">Reference proteome</keyword>
<name>A0ABR5JF04_9ACTN</name>
<reference evidence="2 3" key="1">
    <citation type="submission" date="2015-07" db="EMBL/GenBank/DDBJ databases">
        <authorList>
            <person name="Ju K.-S."/>
            <person name="Doroghazi J.R."/>
            <person name="Metcalf W.W."/>
        </authorList>
    </citation>
    <scope>NUCLEOTIDE SEQUENCE [LARGE SCALE GENOMIC DNA]</scope>
    <source>
        <strain evidence="2 3">NRRL B-3589</strain>
    </source>
</reference>
<organism evidence="2 3">
    <name type="scientific">Streptomyces varsoviensis</name>
    <dbReference type="NCBI Taxonomy" id="67373"/>
    <lineage>
        <taxon>Bacteria</taxon>
        <taxon>Bacillati</taxon>
        <taxon>Actinomycetota</taxon>
        <taxon>Actinomycetes</taxon>
        <taxon>Kitasatosporales</taxon>
        <taxon>Streptomycetaceae</taxon>
        <taxon>Streptomyces</taxon>
    </lineage>
</organism>
<proteinExistence type="predicted"/>
<dbReference type="EMBL" id="LGUT01000029">
    <property type="protein sequence ID" value="KOG91929.1"/>
    <property type="molecule type" value="Genomic_DNA"/>
</dbReference>
<evidence type="ECO:0000313" key="3">
    <source>
        <dbReference type="Proteomes" id="UP000037020"/>
    </source>
</evidence>
<evidence type="ECO:0000256" key="1">
    <source>
        <dbReference type="SAM" id="MobiDB-lite"/>
    </source>
</evidence>
<comment type="caution">
    <text evidence="2">The sequence shown here is derived from an EMBL/GenBank/DDBJ whole genome shotgun (WGS) entry which is preliminary data.</text>
</comment>
<accession>A0ABR5JF04</accession>